<dbReference type="EMBL" id="LT629732">
    <property type="protein sequence ID" value="SDS86126.1"/>
    <property type="molecule type" value="Genomic_DNA"/>
</dbReference>
<dbReference type="InterPro" id="IPR012340">
    <property type="entry name" value="NA-bd_OB-fold"/>
</dbReference>
<evidence type="ECO:0000313" key="7">
    <source>
        <dbReference type="EMBL" id="SDS86126.1"/>
    </source>
</evidence>
<dbReference type="Proteomes" id="UP000198983">
    <property type="component" value="Chromosome I"/>
</dbReference>
<evidence type="ECO:0000256" key="3">
    <source>
        <dbReference type="ARBA" id="ARBA00022989"/>
    </source>
</evidence>
<dbReference type="InterPro" id="IPR052165">
    <property type="entry name" value="Membrane_assoc_protease"/>
</dbReference>
<keyword evidence="7" id="KW-0645">Protease</keyword>
<dbReference type="GO" id="GO:0008233">
    <property type="term" value="F:peptidase activity"/>
    <property type="evidence" value="ECO:0007669"/>
    <property type="project" value="UniProtKB-KW"/>
</dbReference>
<dbReference type="SUPFAM" id="SSF141322">
    <property type="entry name" value="NfeD domain-like"/>
    <property type="match status" value="1"/>
</dbReference>
<keyword evidence="2 5" id="KW-0812">Transmembrane</keyword>
<dbReference type="OrthoDB" id="9792945at2"/>
<comment type="subcellular location">
    <subcellularLocation>
        <location evidence="1">Membrane</location>
        <topology evidence="1">Multi-pass membrane protein</topology>
    </subcellularLocation>
</comment>
<keyword evidence="7" id="KW-0378">Hydrolase</keyword>
<dbReference type="STRING" id="117157.SAMN04489717_4136"/>
<reference evidence="7 8" key="1">
    <citation type="submission" date="2016-10" db="EMBL/GenBank/DDBJ databases">
        <authorList>
            <person name="de Groot N.N."/>
        </authorList>
    </citation>
    <scope>NUCLEOTIDE SEQUENCE [LARGE SCALE GENOMIC DNA]</scope>
    <source>
        <strain evidence="7 8">DSM 22024</strain>
    </source>
</reference>
<dbReference type="GO" id="GO:0005886">
    <property type="term" value="C:plasma membrane"/>
    <property type="evidence" value="ECO:0007669"/>
    <property type="project" value="TreeGrafter"/>
</dbReference>
<protein>
    <submittedName>
        <fullName evidence="7">Membrane protein implicated in regulation of membrane protease activity</fullName>
    </submittedName>
</protein>
<dbReference type="GO" id="GO:0006508">
    <property type="term" value="P:proteolysis"/>
    <property type="evidence" value="ECO:0007669"/>
    <property type="project" value="UniProtKB-KW"/>
</dbReference>
<feature type="transmembrane region" description="Helical" evidence="5">
    <location>
        <begin position="33"/>
        <end position="50"/>
    </location>
</feature>
<evidence type="ECO:0000259" key="6">
    <source>
        <dbReference type="Pfam" id="PF01957"/>
    </source>
</evidence>
<feature type="transmembrane region" description="Helical" evidence="5">
    <location>
        <begin position="56"/>
        <end position="73"/>
    </location>
</feature>
<keyword evidence="3 5" id="KW-1133">Transmembrane helix</keyword>
<evidence type="ECO:0000256" key="4">
    <source>
        <dbReference type="ARBA" id="ARBA00023136"/>
    </source>
</evidence>
<evidence type="ECO:0000256" key="1">
    <source>
        <dbReference type="ARBA" id="ARBA00004141"/>
    </source>
</evidence>
<gene>
    <name evidence="7" type="ORF">SAMN04489717_4136</name>
</gene>
<accession>A0A1H1VPD4</accession>
<dbReference type="Pfam" id="PF01957">
    <property type="entry name" value="NfeD"/>
    <property type="match status" value="1"/>
</dbReference>
<proteinExistence type="predicted"/>
<dbReference type="PANTHER" id="PTHR33507:SF3">
    <property type="entry name" value="INNER MEMBRANE PROTEIN YBBJ"/>
    <property type="match status" value="1"/>
</dbReference>
<dbReference type="RefSeq" id="WP_092655248.1">
    <property type="nucleotide sequence ID" value="NZ_LT629732.1"/>
</dbReference>
<keyword evidence="4 5" id="KW-0472">Membrane</keyword>
<evidence type="ECO:0000313" key="8">
    <source>
        <dbReference type="Proteomes" id="UP000198983"/>
    </source>
</evidence>
<dbReference type="AlphaFoldDB" id="A0A1H1VPD4"/>
<evidence type="ECO:0000256" key="2">
    <source>
        <dbReference type="ARBA" id="ARBA00022692"/>
    </source>
</evidence>
<sequence length="157" mass="16327">MGNLLAWISEHLWVAWAVLAVALAAVELLTLDLVFLMVAAGAAAGALTALVGGGPVISVVVAIVVAMGMLAAVRPVALRHLKEAPTIRTGISALVGKTGVVVEEVNSHGGRVKIGGEVWSARPYDEHSTIEPGKSVDVLSIEGVTAYVHESEQPWHL</sequence>
<name>A0A1H1VPD4_9ACTN</name>
<organism evidence="7 8">
    <name type="scientific">Actinopolymorpha singaporensis</name>
    <dbReference type="NCBI Taxonomy" id="117157"/>
    <lineage>
        <taxon>Bacteria</taxon>
        <taxon>Bacillati</taxon>
        <taxon>Actinomycetota</taxon>
        <taxon>Actinomycetes</taxon>
        <taxon>Propionibacteriales</taxon>
        <taxon>Actinopolymorphaceae</taxon>
        <taxon>Actinopolymorpha</taxon>
    </lineage>
</organism>
<dbReference type="PANTHER" id="PTHR33507">
    <property type="entry name" value="INNER MEMBRANE PROTEIN YBBJ"/>
    <property type="match status" value="1"/>
</dbReference>
<feature type="transmembrane region" description="Helical" evidence="5">
    <location>
        <begin position="6"/>
        <end position="26"/>
    </location>
</feature>
<feature type="domain" description="NfeD-like C-terminal" evidence="6">
    <location>
        <begin position="93"/>
        <end position="149"/>
    </location>
</feature>
<evidence type="ECO:0000256" key="5">
    <source>
        <dbReference type="SAM" id="Phobius"/>
    </source>
</evidence>
<dbReference type="InterPro" id="IPR002810">
    <property type="entry name" value="NfeD-like_C"/>
</dbReference>
<dbReference type="Gene3D" id="2.40.50.140">
    <property type="entry name" value="Nucleic acid-binding proteins"/>
    <property type="match status" value="1"/>
</dbReference>
<keyword evidence="8" id="KW-1185">Reference proteome</keyword>